<evidence type="ECO:0000313" key="2">
    <source>
        <dbReference type="EMBL" id="KAJ6420548.1"/>
    </source>
</evidence>
<dbReference type="EMBL" id="JAPFFJ010000008">
    <property type="protein sequence ID" value="KAJ6420548.1"/>
    <property type="molecule type" value="Genomic_DNA"/>
</dbReference>
<name>A0AAD6KBL6_9ROSI</name>
<sequence length="150" mass="15685">MAGHGTIQRPSTVAAPTTPTGRPEDSTGKTLDDFRRPEFRLVCPLSIPSSPEAASLRIIQKPSPLCIVLHPFCVDCSLHHPHPTTQGLSDITGHHDICGLTLPLIITSLPCKLSSAPNDFCVEKRGAGGGGGGGGCEESVPIVDESTEIV</sequence>
<protein>
    <submittedName>
        <fullName evidence="2">Uncharacterized protein</fullName>
    </submittedName>
</protein>
<dbReference type="AlphaFoldDB" id="A0AAD6KBL6"/>
<organism evidence="2 3">
    <name type="scientific">Salix udensis</name>
    <dbReference type="NCBI Taxonomy" id="889485"/>
    <lineage>
        <taxon>Eukaryota</taxon>
        <taxon>Viridiplantae</taxon>
        <taxon>Streptophyta</taxon>
        <taxon>Embryophyta</taxon>
        <taxon>Tracheophyta</taxon>
        <taxon>Spermatophyta</taxon>
        <taxon>Magnoliopsida</taxon>
        <taxon>eudicotyledons</taxon>
        <taxon>Gunneridae</taxon>
        <taxon>Pentapetalae</taxon>
        <taxon>rosids</taxon>
        <taxon>fabids</taxon>
        <taxon>Malpighiales</taxon>
        <taxon>Salicaceae</taxon>
        <taxon>Saliceae</taxon>
        <taxon>Salix</taxon>
    </lineage>
</organism>
<feature type="region of interest" description="Disordered" evidence="1">
    <location>
        <begin position="1"/>
        <end position="31"/>
    </location>
</feature>
<comment type="caution">
    <text evidence="2">The sequence shown here is derived from an EMBL/GenBank/DDBJ whole genome shotgun (WGS) entry which is preliminary data.</text>
</comment>
<proteinExistence type="predicted"/>
<evidence type="ECO:0000256" key="1">
    <source>
        <dbReference type="SAM" id="MobiDB-lite"/>
    </source>
</evidence>
<keyword evidence="3" id="KW-1185">Reference proteome</keyword>
<evidence type="ECO:0000313" key="3">
    <source>
        <dbReference type="Proteomes" id="UP001162972"/>
    </source>
</evidence>
<accession>A0AAD6KBL6</accession>
<reference evidence="2 3" key="1">
    <citation type="journal article" date="2023" name="Int. J. Mol. Sci.">
        <title>De Novo Assembly and Annotation of 11 Diverse Shrub Willow (Salix) Genomes Reveals Novel Gene Organization in Sex-Linked Regions.</title>
        <authorList>
            <person name="Hyden B."/>
            <person name="Feng K."/>
            <person name="Yates T.B."/>
            <person name="Jawdy S."/>
            <person name="Cereghino C."/>
            <person name="Smart L.B."/>
            <person name="Muchero W."/>
        </authorList>
    </citation>
    <scope>NUCLEOTIDE SEQUENCE [LARGE SCALE GENOMIC DNA]</scope>
    <source>
        <tissue evidence="2">Shoot tip</tissue>
    </source>
</reference>
<feature type="compositionally biased region" description="Polar residues" evidence="1">
    <location>
        <begin position="8"/>
        <end position="20"/>
    </location>
</feature>
<feature type="compositionally biased region" description="Basic and acidic residues" evidence="1">
    <location>
        <begin position="22"/>
        <end position="31"/>
    </location>
</feature>
<dbReference type="Proteomes" id="UP001162972">
    <property type="component" value="Chromosome 17"/>
</dbReference>
<gene>
    <name evidence="2" type="ORF">OIU84_027981</name>
</gene>